<dbReference type="PANTHER" id="PTHR16131">
    <property type="entry name" value="LIGAND-DEPENDENT NUCLEAR RECEPTOR-INTERACTING FACTOR 1"/>
    <property type="match status" value="1"/>
</dbReference>
<feature type="compositionally biased region" description="Low complexity" evidence="1">
    <location>
        <begin position="623"/>
        <end position="633"/>
    </location>
</feature>
<dbReference type="AlphaFoldDB" id="A0A8T2KAA2"/>
<feature type="region of interest" description="Disordered" evidence="1">
    <location>
        <begin position="545"/>
        <end position="667"/>
    </location>
</feature>
<proteinExistence type="predicted"/>
<keyword evidence="3" id="KW-1185">Reference proteome</keyword>
<accession>A0A8T2KAA2</accession>
<dbReference type="Proteomes" id="UP000812440">
    <property type="component" value="Chromosome 2"/>
</dbReference>
<sequence>MSHLQHHLVTNPTEQIIPGRSLTGCVYQVVQSSGLPGQNVLKLIPVSKPGENFIPAVQPPLISGISTVHVPRNVGFSLHPMIPNPTVASTVTLPVLQQPSFGNYIITTKDNIAESANTVCVEQKKTVFLDKSQVTIASALSPPTQPTFVMVNPASPTVTVQTPPILPSGHHLQIPANAVVKSVPASSLPIAVQHKIISAASLGDVNKNPSVIYVSPVNTVRTLATKHLEPVSPKAGASTLIQVQTPKPCSQVPEAQKPPMKWIVEENKESAACLVPVKSSNDTASKILKLLSSTQTSVANLANVLPASNNFTTSTTKIMPIKDNALVMCNNRIYLLAKRGSDVFNTQRKIPETPTYASPEKPLPSPESIKDISNKVVEVVLSKNKASLPITNQKTLSPVEKVPQNTGSISPKFKQNFVEMLKQKVNGRSDSSGMPVTNGSVTENRSVFQKPPKKNRVPCLPKVPSSVNLNNVKEEPHEPVSIAQTNQAHSCQNKASAGNPISDECLRRKFGLIKQERIVLKRLQDQTSSGYKVESEQQIKRKILSTDPVNQVKRSRSTEGHEFGKVSLTTMDSFPEGSSKTLQASVASSGSLSSLSPLTSNPLLKGDDLSQGENHKTLSNLPSVSHETSSSVSYQFNPERVTPRPYSPANSSSSVPSPVDLDETVRDEKIRRLKDLLREREEELEAIRRQIRN</sequence>
<dbReference type="GO" id="GO:0006355">
    <property type="term" value="P:regulation of DNA-templated transcription"/>
    <property type="evidence" value="ECO:0007669"/>
    <property type="project" value="InterPro"/>
</dbReference>
<name>A0A8T2KAA2_9PIPI</name>
<evidence type="ECO:0008006" key="4">
    <source>
        <dbReference type="Google" id="ProtNLM"/>
    </source>
</evidence>
<feature type="compositionally biased region" description="Polar residues" evidence="1">
    <location>
        <begin position="427"/>
        <end position="447"/>
    </location>
</feature>
<dbReference type="InterPro" id="IPR026191">
    <property type="entry name" value="LRIF1"/>
</dbReference>
<dbReference type="OrthoDB" id="9944055at2759"/>
<evidence type="ECO:0000313" key="3">
    <source>
        <dbReference type="Proteomes" id="UP000812440"/>
    </source>
</evidence>
<feature type="compositionally biased region" description="Low complexity" evidence="1">
    <location>
        <begin position="582"/>
        <end position="604"/>
    </location>
</feature>
<gene>
    <name evidence="2" type="ORF">GDO86_004847</name>
</gene>
<feature type="compositionally biased region" description="Low complexity" evidence="1">
    <location>
        <begin position="643"/>
        <end position="658"/>
    </location>
</feature>
<comment type="caution">
    <text evidence="2">The sequence shown here is derived from an EMBL/GenBank/DDBJ whole genome shotgun (WGS) entry which is preliminary data.</text>
</comment>
<dbReference type="Pfam" id="PF15741">
    <property type="entry name" value="LRIF1"/>
    <property type="match status" value="1"/>
</dbReference>
<dbReference type="EMBL" id="JAACNH010000002">
    <property type="protein sequence ID" value="KAG8453183.1"/>
    <property type="molecule type" value="Genomic_DNA"/>
</dbReference>
<evidence type="ECO:0000313" key="2">
    <source>
        <dbReference type="EMBL" id="KAG8453183.1"/>
    </source>
</evidence>
<dbReference type="PANTHER" id="PTHR16131:SF2">
    <property type="entry name" value="LIGAND-DEPENDENT NUCLEAR RECEPTOR-INTERACTING FACTOR 1"/>
    <property type="match status" value="1"/>
</dbReference>
<feature type="region of interest" description="Disordered" evidence="1">
    <location>
        <begin position="427"/>
        <end position="462"/>
    </location>
</feature>
<dbReference type="GO" id="GO:0042974">
    <property type="term" value="F:nuclear retinoic acid receptor binding"/>
    <property type="evidence" value="ECO:0007669"/>
    <property type="project" value="InterPro"/>
</dbReference>
<feature type="compositionally biased region" description="Basic and acidic residues" evidence="1">
    <location>
        <begin position="605"/>
        <end position="616"/>
    </location>
</feature>
<organism evidence="2 3">
    <name type="scientific">Hymenochirus boettgeri</name>
    <name type="common">Congo dwarf clawed frog</name>
    <dbReference type="NCBI Taxonomy" id="247094"/>
    <lineage>
        <taxon>Eukaryota</taxon>
        <taxon>Metazoa</taxon>
        <taxon>Chordata</taxon>
        <taxon>Craniata</taxon>
        <taxon>Vertebrata</taxon>
        <taxon>Euteleostomi</taxon>
        <taxon>Amphibia</taxon>
        <taxon>Batrachia</taxon>
        <taxon>Anura</taxon>
        <taxon>Pipoidea</taxon>
        <taxon>Pipidae</taxon>
        <taxon>Pipinae</taxon>
        <taxon>Hymenochirus</taxon>
    </lineage>
</organism>
<feature type="compositionally biased region" description="Polar residues" evidence="1">
    <location>
        <begin position="567"/>
        <end position="581"/>
    </location>
</feature>
<evidence type="ECO:0000256" key="1">
    <source>
        <dbReference type="SAM" id="MobiDB-lite"/>
    </source>
</evidence>
<protein>
    <recommendedName>
        <fullName evidence="4">Ligand dependent nuclear receptor interacting factor 1</fullName>
    </recommendedName>
</protein>
<reference evidence="2" key="1">
    <citation type="thesis" date="2020" institute="ProQuest LLC" country="789 East Eisenhower Parkway, Ann Arbor, MI, USA">
        <title>Comparative Genomics and Chromosome Evolution.</title>
        <authorList>
            <person name="Mudd A.B."/>
        </authorList>
    </citation>
    <scope>NUCLEOTIDE SEQUENCE</scope>
    <source>
        <strain evidence="2">Female2</strain>
        <tissue evidence="2">Blood</tissue>
    </source>
</reference>